<organism evidence="5 6">
    <name type="scientific">Araneus ventricosus</name>
    <name type="common">Orbweaver spider</name>
    <name type="synonym">Epeira ventricosa</name>
    <dbReference type="NCBI Taxonomy" id="182803"/>
    <lineage>
        <taxon>Eukaryota</taxon>
        <taxon>Metazoa</taxon>
        <taxon>Ecdysozoa</taxon>
        <taxon>Arthropoda</taxon>
        <taxon>Chelicerata</taxon>
        <taxon>Arachnida</taxon>
        <taxon>Araneae</taxon>
        <taxon>Araneomorphae</taxon>
        <taxon>Entelegynae</taxon>
        <taxon>Araneoidea</taxon>
        <taxon>Araneidae</taxon>
        <taxon>Araneus</taxon>
    </lineage>
</organism>
<comment type="caution">
    <text evidence="5">The sequence shown here is derived from an EMBL/GenBank/DDBJ whole genome shotgun (WGS) entry which is preliminary data.</text>
</comment>
<dbReference type="OrthoDB" id="6512965at2759"/>
<dbReference type="PANTHER" id="PTHR19303:SF73">
    <property type="entry name" value="PROTEIN PDC2"/>
    <property type="match status" value="1"/>
</dbReference>
<dbReference type="InterPro" id="IPR004875">
    <property type="entry name" value="DDE_SF_endonuclease_dom"/>
</dbReference>
<dbReference type="InterPro" id="IPR050863">
    <property type="entry name" value="CenT-Element_Derived"/>
</dbReference>
<dbReference type="AlphaFoldDB" id="A0A4Y2Q7B0"/>
<dbReference type="GO" id="GO:0005634">
    <property type="term" value="C:nucleus"/>
    <property type="evidence" value="ECO:0007669"/>
    <property type="project" value="UniProtKB-SubCell"/>
</dbReference>
<dbReference type="SMART" id="SM00674">
    <property type="entry name" value="CENPB"/>
    <property type="match status" value="1"/>
</dbReference>
<proteinExistence type="predicted"/>
<dbReference type="SUPFAM" id="SSF46689">
    <property type="entry name" value="Homeodomain-like"/>
    <property type="match status" value="1"/>
</dbReference>
<evidence type="ECO:0000259" key="4">
    <source>
        <dbReference type="PROSITE" id="PS51253"/>
    </source>
</evidence>
<evidence type="ECO:0000256" key="2">
    <source>
        <dbReference type="ARBA" id="ARBA00023125"/>
    </source>
</evidence>
<name>A0A4Y2Q7B0_ARAVE</name>
<dbReference type="EMBL" id="BGPR01013079">
    <property type="protein sequence ID" value="GBN59142.1"/>
    <property type="molecule type" value="Genomic_DNA"/>
</dbReference>
<evidence type="ECO:0000256" key="1">
    <source>
        <dbReference type="ARBA" id="ARBA00004123"/>
    </source>
</evidence>
<keyword evidence="6" id="KW-1185">Reference proteome</keyword>
<dbReference type="PROSITE" id="PS51253">
    <property type="entry name" value="HTH_CENPB"/>
    <property type="match status" value="1"/>
</dbReference>
<comment type="subcellular location">
    <subcellularLocation>
        <location evidence="1">Nucleus</location>
    </subcellularLocation>
</comment>
<dbReference type="InterPro" id="IPR006600">
    <property type="entry name" value="HTH_CenpB_DNA-bd_dom"/>
</dbReference>
<reference evidence="5 6" key="1">
    <citation type="journal article" date="2019" name="Sci. Rep.">
        <title>Orb-weaving spider Araneus ventricosus genome elucidates the spidroin gene catalogue.</title>
        <authorList>
            <person name="Kono N."/>
            <person name="Nakamura H."/>
            <person name="Ohtoshi R."/>
            <person name="Moran D.A.P."/>
            <person name="Shinohara A."/>
            <person name="Yoshida Y."/>
            <person name="Fujiwara M."/>
            <person name="Mori M."/>
            <person name="Tomita M."/>
            <person name="Arakawa K."/>
        </authorList>
    </citation>
    <scope>NUCLEOTIDE SEQUENCE [LARGE SCALE GENOMIC DNA]</scope>
</reference>
<evidence type="ECO:0000313" key="5">
    <source>
        <dbReference type="EMBL" id="GBN59142.1"/>
    </source>
</evidence>
<sequence>MRSGHEVAPSPTYLHEQLSYSSPSNDSNVIPDSSAKQSRNYVPPIVIDEPLDATALLKEFTEKCESKIIGKLLPGSNLKVFPETAEHHRKFQRLITEEKLKSCTFELPEQQQLKIVISGLPANFKVEEITEEPKNLGLKPTLVIPMRHSLPTIIKNRDKIQNYDSSNSCPKHLNTCVFEDVDEVVLKWIHTLRDKNVPISGPFIIEKFLQFAKALGYDEFRGSNGWLEKFKKEHGIMAKEISGESKDVDDNDSENWITETLSKILKDYKPENTFNADETTLFFQCLPQKTFTFKKEKCFGGKQSNARLTVMLGVNVTGHQKLKPLVIGRSKNPRCFKGAKSLEVDYDFNKKISDDVRNL</sequence>
<dbReference type="Pfam" id="PF03184">
    <property type="entry name" value="DDE_1"/>
    <property type="match status" value="1"/>
</dbReference>
<accession>A0A4Y2Q7B0</accession>
<dbReference type="Pfam" id="PF03221">
    <property type="entry name" value="HTH_Tnp_Tc5"/>
    <property type="match status" value="1"/>
</dbReference>
<feature type="domain" description="HTH CENPB-type" evidence="4">
    <location>
        <begin position="169"/>
        <end position="240"/>
    </location>
</feature>
<dbReference type="Proteomes" id="UP000499080">
    <property type="component" value="Unassembled WGS sequence"/>
</dbReference>
<evidence type="ECO:0000313" key="6">
    <source>
        <dbReference type="Proteomes" id="UP000499080"/>
    </source>
</evidence>
<dbReference type="Gene3D" id="1.10.10.60">
    <property type="entry name" value="Homeodomain-like"/>
    <property type="match status" value="1"/>
</dbReference>
<evidence type="ECO:0000256" key="3">
    <source>
        <dbReference type="SAM" id="MobiDB-lite"/>
    </source>
</evidence>
<dbReference type="GO" id="GO:0003677">
    <property type="term" value="F:DNA binding"/>
    <property type="evidence" value="ECO:0007669"/>
    <property type="project" value="UniProtKB-KW"/>
</dbReference>
<keyword evidence="2" id="KW-0238">DNA-binding</keyword>
<protein>
    <submittedName>
        <fullName evidence="5">Tigger transposable element-derived protein 4</fullName>
    </submittedName>
</protein>
<gene>
    <name evidence="5" type="primary">Tigd4_79</name>
    <name evidence="5" type="ORF">AVEN_78685_1</name>
</gene>
<dbReference type="PANTHER" id="PTHR19303">
    <property type="entry name" value="TRANSPOSON"/>
    <property type="match status" value="1"/>
</dbReference>
<feature type="compositionally biased region" description="Polar residues" evidence="3">
    <location>
        <begin position="18"/>
        <end position="36"/>
    </location>
</feature>
<feature type="region of interest" description="Disordered" evidence="3">
    <location>
        <begin position="1"/>
        <end position="36"/>
    </location>
</feature>
<dbReference type="InterPro" id="IPR009057">
    <property type="entry name" value="Homeodomain-like_sf"/>
</dbReference>